<gene>
    <name evidence="5" type="ORF">TrCOL_g3529</name>
</gene>
<dbReference type="Pfam" id="PF02350">
    <property type="entry name" value="Epimerase_2"/>
    <property type="match status" value="1"/>
</dbReference>
<dbReference type="OrthoDB" id="10265086at2759"/>
<dbReference type="InterPro" id="IPR003331">
    <property type="entry name" value="UDP_GlcNAc_Epimerase_2_dom"/>
</dbReference>
<accession>A0A9W7FW05</accession>
<dbReference type="CDD" id="cd03786">
    <property type="entry name" value="GTB_UDP-GlcNAc_2-Epimerase"/>
    <property type="match status" value="1"/>
</dbReference>
<feature type="domain" description="UDP-N-acetylglucosamine 2-epimerase" evidence="4">
    <location>
        <begin position="323"/>
        <end position="665"/>
    </location>
</feature>
<dbReference type="GO" id="GO:0008761">
    <property type="term" value="F:UDP-N-acetylglucosamine 2-epimerase activity"/>
    <property type="evidence" value="ECO:0007669"/>
    <property type="project" value="UniProtKB-EC"/>
</dbReference>
<dbReference type="AlphaFoldDB" id="A0A9W7FW05"/>
<dbReference type="Gene3D" id="3.40.50.2000">
    <property type="entry name" value="Glycogen Phosphorylase B"/>
    <property type="match status" value="2"/>
</dbReference>
<dbReference type="PANTHER" id="PTHR43174">
    <property type="entry name" value="UDP-N-ACETYLGLUCOSAMINE 2-EPIMERASE"/>
    <property type="match status" value="1"/>
</dbReference>
<evidence type="ECO:0000259" key="4">
    <source>
        <dbReference type="Pfam" id="PF02350"/>
    </source>
</evidence>
<dbReference type="InterPro" id="IPR029044">
    <property type="entry name" value="Nucleotide-diphossugar_trans"/>
</dbReference>
<proteinExistence type="inferred from homology"/>
<organism evidence="5 6">
    <name type="scientific">Triparma columacea</name>
    <dbReference type="NCBI Taxonomy" id="722753"/>
    <lineage>
        <taxon>Eukaryota</taxon>
        <taxon>Sar</taxon>
        <taxon>Stramenopiles</taxon>
        <taxon>Ochrophyta</taxon>
        <taxon>Bolidophyceae</taxon>
        <taxon>Parmales</taxon>
        <taxon>Triparmaceae</taxon>
        <taxon>Triparma</taxon>
    </lineage>
</organism>
<dbReference type="SUPFAM" id="SSF53756">
    <property type="entry name" value="UDP-Glycosyltransferase/glycogen phosphorylase"/>
    <property type="match status" value="1"/>
</dbReference>
<comment type="similarity">
    <text evidence="2">Belongs to the UDP-N-acetylglucosamine 2-epimerase family.</text>
</comment>
<evidence type="ECO:0000256" key="3">
    <source>
        <dbReference type="ARBA" id="ARBA00038858"/>
    </source>
</evidence>
<keyword evidence="6" id="KW-1185">Reference proteome</keyword>
<dbReference type="PANTHER" id="PTHR43174:SF2">
    <property type="entry name" value="UDP-N-ACETYLGLUCOSAMINE 2-EPIMERASE"/>
    <property type="match status" value="1"/>
</dbReference>
<dbReference type="EMBL" id="BRYA01000564">
    <property type="protein sequence ID" value="GMI23198.1"/>
    <property type="molecule type" value="Genomic_DNA"/>
</dbReference>
<sequence length="676" mass="73528">MNQKYHGRFAFANMISTEHVAIFDDDKIPGTNWLKHALALSHEKNAIIGYSGRLWGGRLSYHIPIYNGEETVEVDYIGQCSVLRTDTLRFLWHDSPVTLTNAEDMQLSAAALVHGGTRTFVASQPSSDNSTWCSLYPEYGVDKFASSKLAGVAWVYERVSIMNYMVEHRNWKPLLYRDPVTFFNSAAEADKAVGNGWAEEDSPMNGAAAMLPLSLDNDKTCNDSDPSKTPLGTTSAPLRVLIVLGTRPEAIKLAPVVSALKSRPSKFEVTTVNTGQHLELIEPVLASLNTTIDVTLNVMRHASSQRTKLSDPVAAAADKLLLALGQGTPSAPLSALSSRLLATIDNLLEEPFDLVIVQGDTSTALVSALAAFYRKIPVAHIEAGLRTGTRYSPFPEEIHRRLLTSLSTLHFAPTPRDARNVLSEGIPSNDALAFNSQQHEDKMDALPVLRHQDVKVVGNTAIDSLLRMRKLLSADPTLVPASSSLHAFPPSSTSSPLIVVTAHRRENLGDPLYSICSAISEMLDRYPSLQVAWPLHASPAVKDAVIHELGGVRNVHLLPQLSYSEMVQLLSSCTFVLTDSGGLQEEAPALGKPVLVLRETTERVEGVAGGSAILVGTNRERIVSYSTQLLDDFLGEQKGIYKQMAVPFFPYGDGTSSEKIADAIESWANTNQVASN</sequence>
<comment type="caution">
    <text evidence="5">The sequence shown here is derived from an EMBL/GenBank/DDBJ whole genome shotgun (WGS) entry which is preliminary data.</text>
</comment>
<evidence type="ECO:0000313" key="5">
    <source>
        <dbReference type="EMBL" id="GMI23198.1"/>
    </source>
</evidence>
<keyword evidence="1" id="KW-0413">Isomerase</keyword>
<dbReference type="Proteomes" id="UP001165065">
    <property type="component" value="Unassembled WGS sequence"/>
</dbReference>
<evidence type="ECO:0000256" key="2">
    <source>
        <dbReference type="ARBA" id="ARBA00038209"/>
    </source>
</evidence>
<evidence type="ECO:0000313" key="6">
    <source>
        <dbReference type="Proteomes" id="UP001165065"/>
    </source>
</evidence>
<reference evidence="6" key="1">
    <citation type="journal article" date="2023" name="Commun. Biol.">
        <title>Genome analysis of Parmales, the sister group of diatoms, reveals the evolutionary specialization of diatoms from phago-mixotrophs to photoautotrophs.</title>
        <authorList>
            <person name="Ban H."/>
            <person name="Sato S."/>
            <person name="Yoshikawa S."/>
            <person name="Yamada K."/>
            <person name="Nakamura Y."/>
            <person name="Ichinomiya M."/>
            <person name="Sato N."/>
            <person name="Blanc-Mathieu R."/>
            <person name="Endo H."/>
            <person name="Kuwata A."/>
            <person name="Ogata H."/>
        </authorList>
    </citation>
    <scope>NUCLEOTIDE SEQUENCE [LARGE SCALE GENOMIC DNA]</scope>
</reference>
<evidence type="ECO:0000256" key="1">
    <source>
        <dbReference type="ARBA" id="ARBA00023235"/>
    </source>
</evidence>
<name>A0A9W7FW05_9STRA</name>
<protein>
    <recommendedName>
        <fullName evidence="3">UDP-N-acetylglucosamine 2-epimerase (non-hydrolyzing)</fullName>
        <ecNumber evidence="3">5.1.3.14</ecNumber>
    </recommendedName>
</protein>
<dbReference type="InterPro" id="IPR029767">
    <property type="entry name" value="WecB-like"/>
</dbReference>
<dbReference type="EC" id="5.1.3.14" evidence="3"/>
<dbReference type="SUPFAM" id="SSF53448">
    <property type="entry name" value="Nucleotide-diphospho-sugar transferases"/>
    <property type="match status" value="1"/>
</dbReference>